<reference evidence="2" key="1">
    <citation type="submission" date="2024-05" db="EMBL/GenBank/DDBJ databases">
        <authorList>
            <person name="Bunk B."/>
            <person name="Swiderski J."/>
            <person name="Sproer C."/>
            <person name="Thiel V."/>
        </authorList>
    </citation>
    <scope>NUCLEOTIDE SEQUENCE</scope>
    <source>
        <strain evidence="2">DSM 17735</strain>
    </source>
</reference>
<name>A0AAU7LVM2_9BURK</name>
<feature type="transmembrane region" description="Helical" evidence="1">
    <location>
        <begin position="235"/>
        <end position="259"/>
    </location>
</feature>
<sequence>MELLQRLKESIAWLGGALAALTAICYATGYYAFHAHLTMLGLGRVVDFKHEDMLLEGARFFFAVTAHLLQMVLALGAAGVSVLVLVALLGEIGPLARGARRVGEWLSAKRTELGAARPALKGTLLLTAVVILLIAHTDRFFYPLLALGRIDSLLFRTGVQATDDCRALIPLTGTGLPPAVAASLLMQGERCSVFLLAEFRRLLDGYLVLLIAISLAFSFNAAIKPQLLARAFRLVLAVYAMVYTLLLPVAFGILVRAAVYPVASLAFKEGPAVRGNLMTRNDKNLLLWLPAERKAIWYPGETVLTVQVIGQANLFLRPEGGAK</sequence>
<dbReference type="AlphaFoldDB" id="A0AAU7LVM2"/>
<feature type="transmembrane region" description="Helical" evidence="1">
    <location>
        <begin position="60"/>
        <end position="90"/>
    </location>
</feature>
<accession>A0AAU7LVM2</accession>
<dbReference type="RefSeq" id="WP_349281030.1">
    <property type="nucleotide sequence ID" value="NZ_CBCSCU010000023.1"/>
</dbReference>
<evidence type="ECO:0000256" key="1">
    <source>
        <dbReference type="SAM" id="Phobius"/>
    </source>
</evidence>
<keyword evidence="1" id="KW-0472">Membrane</keyword>
<gene>
    <name evidence="2" type="ORF">ABLV49_07705</name>
</gene>
<feature type="transmembrane region" description="Helical" evidence="1">
    <location>
        <begin position="119"/>
        <end position="137"/>
    </location>
</feature>
<keyword evidence="1" id="KW-0812">Transmembrane</keyword>
<dbReference type="EMBL" id="CP157675">
    <property type="protein sequence ID" value="XBP71670.1"/>
    <property type="molecule type" value="Genomic_DNA"/>
</dbReference>
<feature type="transmembrane region" description="Helical" evidence="1">
    <location>
        <begin position="12"/>
        <end position="33"/>
    </location>
</feature>
<feature type="transmembrane region" description="Helical" evidence="1">
    <location>
        <begin position="205"/>
        <end position="223"/>
    </location>
</feature>
<organism evidence="2">
    <name type="scientific">Polaromonas hydrogenivorans</name>
    <dbReference type="NCBI Taxonomy" id="335476"/>
    <lineage>
        <taxon>Bacteria</taxon>
        <taxon>Pseudomonadati</taxon>
        <taxon>Pseudomonadota</taxon>
        <taxon>Betaproteobacteria</taxon>
        <taxon>Burkholderiales</taxon>
        <taxon>Comamonadaceae</taxon>
        <taxon>Polaromonas</taxon>
    </lineage>
</organism>
<evidence type="ECO:0000313" key="2">
    <source>
        <dbReference type="EMBL" id="XBP71670.1"/>
    </source>
</evidence>
<keyword evidence="1" id="KW-1133">Transmembrane helix</keyword>
<proteinExistence type="predicted"/>
<protein>
    <submittedName>
        <fullName evidence="2">Uncharacterized protein</fullName>
    </submittedName>
</protein>